<dbReference type="VEuPathDB" id="FungiDB:RhiirA1_477603"/>
<reference evidence="1 2" key="2">
    <citation type="submission" date="2017-10" db="EMBL/GenBank/DDBJ databases">
        <title>Genome analyses suggest a sexual origin of heterokaryosis in a supposedly ancient asexual fungus.</title>
        <authorList>
            <person name="Corradi N."/>
            <person name="Sedzielewska K."/>
            <person name="Noel J."/>
            <person name="Charron P."/>
            <person name="Farinelli L."/>
            <person name="Marton T."/>
            <person name="Kruger M."/>
            <person name="Pelin A."/>
            <person name="Brachmann A."/>
            <person name="Corradi N."/>
        </authorList>
    </citation>
    <scope>NUCLEOTIDE SEQUENCE [LARGE SCALE GENOMIC DNA]</scope>
    <source>
        <strain evidence="1 2">A1</strain>
    </source>
</reference>
<reference evidence="1 2" key="1">
    <citation type="submission" date="2017-10" db="EMBL/GenBank/DDBJ databases">
        <title>Extensive intraspecific genome diversity in a model arbuscular mycorrhizal fungus.</title>
        <authorList>
            <person name="Chen E.C.H."/>
            <person name="Morin E."/>
            <person name="Baudet D."/>
            <person name="Noel J."/>
            <person name="Ndikumana S."/>
            <person name="Charron P."/>
            <person name="St-Onge C."/>
            <person name="Giorgi J."/>
            <person name="Grigoriev I.V."/>
            <person name="Roux C."/>
            <person name="Martin F.M."/>
            <person name="Corradi N."/>
        </authorList>
    </citation>
    <scope>NUCLEOTIDE SEQUENCE [LARGE SCALE GENOMIC DNA]</scope>
    <source>
        <strain evidence="1 2">A1</strain>
    </source>
</reference>
<comment type="caution">
    <text evidence="1">The sequence shown here is derived from an EMBL/GenBank/DDBJ whole genome shotgun (WGS) entry which is preliminary data.</text>
</comment>
<organism evidence="1 2">
    <name type="scientific">Rhizophagus irregularis</name>
    <dbReference type="NCBI Taxonomy" id="588596"/>
    <lineage>
        <taxon>Eukaryota</taxon>
        <taxon>Fungi</taxon>
        <taxon>Fungi incertae sedis</taxon>
        <taxon>Mucoromycota</taxon>
        <taxon>Glomeromycotina</taxon>
        <taxon>Glomeromycetes</taxon>
        <taxon>Glomerales</taxon>
        <taxon>Glomeraceae</taxon>
        <taxon>Rhizophagus</taxon>
    </lineage>
</organism>
<sequence>MKTHYPVIISLVSPGILVERLHYGPYSHYWWQLSPLLPAESKKDEKNTYFPIRVNQKTKATLNNHEFTTTIVVGNKDNNNFLPGYVCQCEAIVEIANDPTTAISEVYSKVFATETRYSGLLIMGWNNENIIKELCDDVSFISQSFLLDKIKIFVYGTGYSSHTDWFHAGPGYKSSLLYKFNENKQALFVSKIEEDFSCILKIYQDQILKSTIKGKNPIDVWKTLGLIKKFNGNQLFGVENYVIQSLNKKQKVLTCSPQEWKNPSIMESLFDFHLKRRTTVNIDWYQLFVKWDKQESSLIKLHNELQIMYTENYKFNIRELRAWNAFLHAVGAHNVTPWSNDDECQMGFLVKDISMPLKNSTQTFWRCFNLALENNKKNYDGKRRVLSIIAEDFTYEELQKNLGVGRHTISESHKHTRTNGYGAPSLNKPIFHRIKLITEQLQQFELFFSIKEHVNMSSYKTDSASGLPVLYLQDHKQALWEKFHEQYPNGMHRTTFMTRLDGKRFVYKEDLGGLCSECNECGYQVFANIEELININITDLVLQNELIVAAQNLRRYLRKDYSKQLNVMQDGIATHNSCISHCLQYAFGNCQEIHSNTCTNSFMSHHARKTYLNAQLPATLAQLNSDEALIIVDYKMRINPKKARETKDEWFGKRGWTLHSSHSTI</sequence>
<dbReference type="EMBL" id="LLXH01003380">
    <property type="protein sequence ID" value="PKC54295.1"/>
    <property type="molecule type" value="Genomic_DNA"/>
</dbReference>
<dbReference type="Proteomes" id="UP000232688">
    <property type="component" value="Unassembled WGS sequence"/>
</dbReference>
<dbReference type="VEuPathDB" id="FungiDB:FUN_012290"/>
<proteinExistence type="predicted"/>
<dbReference type="VEuPathDB" id="FungiDB:RhiirFUN_013880"/>
<accession>A0A2N0QTB8</accession>
<name>A0A2N0QTB8_9GLOM</name>
<protein>
    <submittedName>
        <fullName evidence="1">Uncharacterized protein</fullName>
    </submittedName>
</protein>
<gene>
    <name evidence="1" type="ORF">RhiirA1_477603</name>
</gene>
<dbReference type="AlphaFoldDB" id="A0A2N0QTB8"/>
<dbReference type="VEuPathDB" id="FungiDB:RhiirFUN_014498"/>
<evidence type="ECO:0000313" key="2">
    <source>
        <dbReference type="Proteomes" id="UP000232688"/>
    </source>
</evidence>
<evidence type="ECO:0000313" key="1">
    <source>
        <dbReference type="EMBL" id="PKC54295.1"/>
    </source>
</evidence>